<reference evidence="9" key="1">
    <citation type="journal article" date="2017" name="Nat. Microbiol.">
        <title>Global analysis of biosynthetic gene clusters reveals vast potential of secondary metabolite production in Penicillium species.</title>
        <authorList>
            <person name="Nielsen J.C."/>
            <person name="Grijseels S."/>
            <person name="Prigent S."/>
            <person name="Ji B."/>
            <person name="Dainat J."/>
            <person name="Nielsen K.F."/>
            <person name="Frisvad J.C."/>
            <person name="Workman M."/>
            <person name="Nielsen J."/>
        </authorList>
    </citation>
    <scope>NUCLEOTIDE SEQUENCE [LARGE SCALE GENOMIC DNA]</scope>
    <source>
        <strain evidence="9">IBT 24891</strain>
    </source>
</reference>
<evidence type="ECO:0000256" key="4">
    <source>
        <dbReference type="ARBA" id="ARBA00023004"/>
    </source>
</evidence>
<keyword evidence="2 6" id="KW-0479">Metal-binding</keyword>
<dbReference type="GO" id="GO:0003677">
    <property type="term" value="F:DNA binding"/>
    <property type="evidence" value="ECO:0007669"/>
    <property type="project" value="InterPro"/>
</dbReference>
<dbReference type="SMART" id="SM00906">
    <property type="entry name" value="Fungal_trans"/>
    <property type="match status" value="1"/>
</dbReference>
<evidence type="ECO:0000256" key="1">
    <source>
        <dbReference type="ARBA" id="ARBA00006787"/>
    </source>
</evidence>
<keyword evidence="5" id="KW-0539">Nucleus</keyword>
<dbReference type="PANTHER" id="PTHR10543">
    <property type="entry name" value="BETA-CAROTENE DIOXYGENASE"/>
    <property type="match status" value="1"/>
</dbReference>
<proteinExistence type="inferred from homology"/>
<evidence type="ECO:0000256" key="3">
    <source>
        <dbReference type="ARBA" id="ARBA00023002"/>
    </source>
</evidence>
<feature type="binding site" evidence="6">
    <location>
        <position position="563"/>
    </location>
    <ligand>
        <name>Fe cation</name>
        <dbReference type="ChEBI" id="CHEBI:24875"/>
        <note>catalytic</note>
    </ligand>
</feature>
<dbReference type="CDD" id="cd12148">
    <property type="entry name" value="fungal_TF_MHR"/>
    <property type="match status" value="1"/>
</dbReference>
<dbReference type="Proteomes" id="UP000191285">
    <property type="component" value="Unassembled WGS sequence"/>
</dbReference>
<dbReference type="GO" id="GO:0008270">
    <property type="term" value="F:zinc ion binding"/>
    <property type="evidence" value="ECO:0007669"/>
    <property type="project" value="InterPro"/>
</dbReference>
<dbReference type="EMBL" id="MLKD01000002">
    <property type="protein sequence ID" value="OQE29504.1"/>
    <property type="molecule type" value="Genomic_DNA"/>
</dbReference>
<evidence type="ECO:0000313" key="8">
    <source>
        <dbReference type="EMBL" id="OQE29504.1"/>
    </source>
</evidence>
<dbReference type="GO" id="GO:0010436">
    <property type="term" value="F:carotenoid dioxygenase activity"/>
    <property type="evidence" value="ECO:0007669"/>
    <property type="project" value="TreeGrafter"/>
</dbReference>
<dbReference type="InterPro" id="IPR004294">
    <property type="entry name" value="Carotenoid_Oase"/>
</dbReference>
<dbReference type="Pfam" id="PF03055">
    <property type="entry name" value="RPE65"/>
    <property type="match status" value="1"/>
</dbReference>
<dbReference type="OrthoDB" id="1069523at2759"/>
<dbReference type="AlphaFoldDB" id="A0A1V6TU60"/>
<feature type="binding site" evidence="6">
    <location>
        <position position="679"/>
    </location>
    <ligand>
        <name>Fe cation</name>
        <dbReference type="ChEBI" id="CHEBI:24875"/>
        <note>catalytic</note>
    </ligand>
</feature>
<comment type="cofactor">
    <cofactor evidence="6">
        <name>Fe(2+)</name>
        <dbReference type="ChEBI" id="CHEBI:29033"/>
    </cofactor>
    <text evidence="6">Binds 1 Fe(2+) ion per subunit.</text>
</comment>
<evidence type="ECO:0000313" key="9">
    <source>
        <dbReference type="Proteomes" id="UP000191285"/>
    </source>
</evidence>
<dbReference type="GO" id="GO:0006351">
    <property type="term" value="P:DNA-templated transcription"/>
    <property type="evidence" value="ECO:0007669"/>
    <property type="project" value="InterPro"/>
</dbReference>
<evidence type="ECO:0000256" key="2">
    <source>
        <dbReference type="ARBA" id="ARBA00022723"/>
    </source>
</evidence>
<comment type="caution">
    <text evidence="8">The sequence shown here is derived from an EMBL/GenBank/DDBJ whole genome shotgun (WGS) entry which is preliminary data.</text>
</comment>
<keyword evidence="4 6" id="KW-0408">Iron</keyword>
<dbReference type="STRING" id="303698.A0A1V6TU60"/>
<evidence type="ECO:0000256" key="6">
    <source>
        <dbReference type="PIRSR" id="PIRSR604294-1"/>
    </source>
</evidence>
<feature type="domain" description="Xylanolytic transcriptional activator regulatory" evidence="7">
    <location>
        <begin position="168"/>
        <end position="239"/>
    </location>
</feature>
<feature type="binding site" evidence="6">
    <location>
        <position position="614"/>
    </location>
    <ligand>
        <name>Fe cation</name>
        <dbReference type="ChEBI" id="CHEBI:24875"/>
        <note>catalytic</note>
    </ligand>
</feature>
<feature type="binding site" evidence="6">
    <location>
        <position position="875"/>
    </location>
    <ligand>
        <name>Fe cation</name>
        <dbReference type="ChEBI" id="CHEBI:24875"/>
        <note>catalytic</note>
    </ligand>
</feature>
<organism evidence="8 9">
    <name type="scientific">Penicillium steckii</name>
    <dbReference type="NCBI Taxonomy" id="303698"/>
    <lineage>
        <taxon>Eukaryota</taxon>
        <taxon>Fungi</taxon>
        <taxon>Dikarya</taxon>
        <taxon>Ascomycota</taxon>
        <taxon>Pezizomycotina</taxon>
        <taxon>Eurotiomycetes</taxon>
        <taxon>Eurotiomycetidae</taxon>
        <taxon>Eurotiales</taxon>
        <taxon>Aspergillaceae</taxon>
        <taxon>Penicillium</taxon>
    </lineage>
</organism>
<dbReference type="PANTHER" id="PTHR10543:SF89">
    <property type="entry name" value="CAROTENOID 9,10(9',10')-CLEAVAGE DIOXYGENASE 1"/>
    <property type="match status" value="1"/>
</dbReference>
<keyword evidence="9" id="KW-1185">Reference proteome</keyword>
<sequence length="900" mass="102060">MQSNHGNPNTNLRNRTVTERAEIKQSHGCIHFLPSRGDADCMIHLYFTTVNLMIPCIHEDSFRQMYQDMWRHGPKRMSKPWLGSLNLIFALAKNIITPTSPSHERVSASNKFYQRAMDLIKPYILGPLSVDLSTSFVLFSKFFSWPLSVQAYLLAVIYLEGTTSSSLVWTFHGLAVKSAYQLGLHSITSADPPELDCEIRKRLWHWCVMNDRFLSVAYGRPPLIPLNHVRLQNCSSHAFSSTPADAPSSSLAYFNALISLTHIIGSTVDQMYGSNLGFASPVSMSEFVRRISELQWQLSQWQDNLPHFLETVTYGESLNYDPMSLDVTRLRVLLSPRYQGACVLVLRPILRRFLAPSCKPTSSEWNWLQSHGAVFVTDLVQKCRVVFELSNKVLIASKDDKNLLGACFQLLVGSDRCAPAAEIFDHYSLSIHQTQRAAGYARYSHGNLLYKMILYWFNGDENISAFQIKNGSVSFRQRYVRTEKFVRERAAQRTLLGKYRNKYTDAVKFKVRTTANTNVFYFNGQLLALKEDSPPYALDPISLETKGLFDFDGQLPSVTFTAHPKFDPSTGEMICFGYEAKGGGTPDICYYNVSSDGKFTEVVWLVTPVVAMIHDFAVTKNWVLFSIIPQVCDIERMRQGGEHWQWSPETPFYIGVLLRRGAKPSDVKWFRYKNSFPGHTANAYEDESGNIHIDLGLSEKNVFFWWPDAQGNAPEPSSILSQLVQFKIDPRSDDLDLEPPKILQKNNSEFYRIDDRFATERYRHCFFDLMDPSLGTDFATMMPKLGGGHPLYNSLAHVDVTTGSTKIYFPGTTHMVQEPVFIPRAGSVTEGDGYVLALINNYDTMSSELHLVDTQDFSQAKAIILLPIRLRQGLHGNWVDAGDLIQPGDRVPDGKYEHRA</sequence>
<name>A0A1V6TU60_9EURO</name>
<comment type="similarity">
    <text evidence="1">Belongs to the carotenoid oxygenase family.</text>
</comment>
<dbReference type="Pfam" id="PF04082">
    <property type="entry name" value="Fungal_trans"/>
    <property type="match status" value="1"/>
</dbReference>
<evidence type="ECO:0000259" key="7">
    <source>
        <dbReference type="SMART" id="SM00906"/>
    </source>
</evidence>
<dbReference type="InterPro" id="IPR007219">
    <property type="entry name" value="XnlR_reg_dom"/>
</dbReference>
<protein>
    <recommendedName>
        <fullName evidence="7">Xylanolytic transcriptional activator regulatory domain-containing protein</fullName>
    </recommendedName>
</protein>
<dbReference type="GO" id="GO:0016121">
    <property type="term" value="P:carotene catabolic process"/>
    <property type="evidence" value="ECO:0007669"/>
    <property type="project" value="TreeGrafter"/>
</dbReference>
<keyword evidence="3" id="KW-0560">Oxidoreductase</keyword>
<gene>
    <name evidence="8" type="ORF">PENSTE_c002G02242</name>
</gene>
<evidence type="ECO:0000256" key="5">
    <source>
        <dbReference type="ARBA" id="ARBA00023242"/>
    </source>
</evidence>
<accession>A0A1V6TU60</accession>